<dbReference type="EMBL" id="LWCS01000025">
    <property type="protein sequence ID" value="OAN37743.1"/>
    <property type="molecule type" value="Genomic_DNA"/>
</dbReference>
<comment type="similarity">
    <text evidence="1">Belongs to the peptidase S33 family.</text>
</comment>
<keyword evidence="3 6" id="KW-0378">Hydrolase</keyword>
<evidence type="ECO:0000313" key="7">
    <source>
        <dbReference type="Proteomes" id="UP000078396"/>
    </source>
</evidence>
<reference evidence="6 7" key="1">
    <citation type="submission" date="2016-04" db="EMBL/GenBank/DDBJ databases">
        <title>Draft Genome Sequences of Staphylococcus capitis Strain H36, S. capitis Strain H65, S. cohnii Strain H62, S. hominis Strain H69, Mycobacterium iranicum Strain H39, Plantibacter sp. Strain H53, Pseudomonas oryzihabitans Strain H72, and Microbacterium sp. Strain H83, isolated from residential settings.</title>
        <authorList>
            <person name="Lymperopoulou D."/>
            <person name="Adams R.I."/>
            <person name="Lindow S."/>
            <person name="Coil D.A."/>
            <person name="Jospin G."/>
            <person name="Eisen J.A."/>
        </authorList>
    </citation>
    <scope>NUCLEOTIDE SEQUENCE [LARGE SCALE GENOMIC DNA]</scope>
    <source>
        <strain evidence="6 7">H39</strain>
    </source>
</reference>
<dbReference type="AlphaFoldDB" id="A0A178LUD5"/>
<dbReference type="GO" id="GO:0016787">
    <property type="term" value="F:hydrolase activity"/>
    <property type="evidence" value="ECO:0007669"/>
    <property type="project" value="UniProtKB-KW"/>
</dbReference>
<dbReference type="eggNOG" id="COG0596">
    <property type="taxonomic scope" value="Bacteria"/>
</dbReference>
<dbReference type="Proteomes" id="UP000078396">
    <property type="component" value="Unassembled WGS sequence"/>
</dbReference>
<protein>
    <submittedName>
        <fullName evidence="6">Hydrolase</fullName>
    </submittedName>
</protein>
<comment type="caution">
    <text evidence="6">The sequence shown here is derived from an EMBL/GenBank/DDBJ whole genome shotgun (WGS) entry which is preliminary data.</text>
</comment>
<evidence type="ECO:0000259" key="5">
    <source>
        <dbReference type="Pfam" id="PF00561"/>
    </source>
</evidence>
<dbReference type="InterPro" id="IPR029058">
    <property type="entry name" value="AB_hydrolase_fold"/>
</dbReference>
<dbReference type="SUPFAM" id="SSF53474">
    <property type="entry name" value="alpha/beta-Hydrolases"/>
    <property type="match status" value="1"/>
</dbReference>
<keyword evidence="2 4" id="KW-0732">Signal</keyword>
<sequence length="516" mass="54814">MAACLPMKLKTAAARPGLLFALPVMLVAGCSQVVEGSALIAVPRPGTPIQWGPCEAGASDQTGIPPGAECGMLSVPLDWDNPDDPSGDVAQIGLLRVKATGEKIGSLLVNPGGPGESGKEAAASMATTMPAELRERFDLVGFDPRGVASSTPAVWCNSDADNDRLRADNVVEYTPEGVAHLENLTKEFVQRCVDKVGKDFLANVGTASVVRDLDALRAALGDEKLTYLGYSYGTRIGASYAEEFPQNVRAMVLDGAVDPNADPVEADVRQAAAFQQAFDDYATDCAIDPSCPLGTDPAKAVEVYHSLVWPLVDNPAETTDPRKLSYNDSIVGTILPLYSPGLWRHLTKALGEIKDGRGDTMLALADLYMGRNAQGHYNNGTDVRVAVNCVDKPAITDRATVVEQDRRVREAAPFMAYGEFTGLAPMSTCSFWPVPPTSTPHEINVTGLPPILVISTTNDPATPYQAGVDLARQLGGTLVTYEGTQHTVALQGDSCIDDIATRYLVDVTVPPPDTRC</sequence>
<dbReference type="STRING" id="912594.AWC12_10370"/>
<evidence type="ECO:0000256" key="2">
    <source>
        <dbReference type="ARBA" id="ARBA00022729"/>
    </source>
</evidence>
<evidence type="ECO:0000256" key="4">
    <source>
        <dbReference type="SAM" id="SignalP"/>
    </source>
</evidence>
<dbReference type="InterPro" id="IPR000073">
    <property type="entry name" value="AB_hydrolase_1"/>
</dbReference>
<evidence type="ECO:0000313" key="6">
    <source>
        <dbReference type="EMBL" id="OAN37743.1"/>
    </source>
</evidence>
<feature type="chain" id="PRO_5039279839" evidence="4">
    <location>
        <begin position="34"/>
        <end position="516"/>
    </location>
</feature>
<feature type="signal peptide" evidence="4">
    <location>
        <begin position="1"/>
        <end position="33"/>
    </location>
</feature>
<accession>A0A178LUD5</accession>
<evidence type="ECO:0000256" key="1">
    <source>
        <dbReference type="ARBA" id="ARBA00010088"/>
    </source>
</evidence>
<feature type="domain" description="AB hydrolase-1" evidence="5">
    <location>
        <begin position="107"/>
        <end position="492"/>
    </location>
</feature>
<name>A0A178LUD5_MYCIR</name>
<dbReference type="PANTHER" id="PTHR43248">
    <property type="entry name" value="2-SUCCINYL-6-HYDROXY-2,4-CYCLOHEXADIENE-1-CARBOXYLATE SYNTHASE"/>
    <property type="match status" value="1"/>
</dbReference>
<dbReference type="OrthoDB" id="3252468at2"/>
<proteinExistence type="inferred from homology"/>
<dbReference type="Gene3D" id="3.40.50.1820">
    <property type="entry name" value="alpha/beta hydrolase"/>
    <property type="match status" value="1"/>
</dbReference>
<evidence type="ECO:0000256" key="3">
    <source>
        <dbReference type="ARBA" id="ARBA00022801"/>
    </source>
</evidence>
<organism evidence="6 7">
    <name type="scientific">Mycolicibacterium iranicum</name>
    <name type="common">Mycobacterium iranicum</name>
    <dbReference type="NCBI Taxonomy" id="912594"/>
    <lineage>
        <taxon>Bacteria</taxon>
        <taxon>Bacillati</taxon>
        <taxon>Actinomycetota</taxon>
        <taxon>Actinomycetes</taxon>
        <taxon>Mycobacteriales</taxon>
        <taxon>Mycobacteriaceae</taxon>
        <taxon>Mycolicibacterium</taxon>
    </lineage>
</organism>
<dbReference type="PANTHER" id="PTHR43248:SF29">
    <property type="entry name" value="TRIPEPTIDYL AMINOPEPTIDASE"/>
    <property type="match status" value="1"/>
</dbReference>
<gene>
    <name evidence="6" type="ORF">A4X20_21690</name>
</gene>
<dbReference type="Pfam" id="PF00561">
    <property type="entry name" value="Abhydrolase_1"/>
    <property type="match status" value="1"/>
</dbReference>
<dbReference type="InterPro" id="IPR051601">
    <property type="entry name" value="Serine_prot/Carboxylest_S33"/>
</dbReference>